<proteinExistence type="inferred from homology"/>
<dbReference type="RefSeq" id="WP_189354138.1">
    <property type="nucleotide sequence ID" value="NZ_BMYP01000037.1"/>
</dbReference>
<dbReference type="Pfam" id="PF13356">
    <property type="entry name" value="Arm-DNA-bind_3"/>
    <property type="match status" value="1"/>
</dbReference>
<comment type="caution">
    <text evidence="7">The sequence shown here is derived from an EMBL/GenBank/DDBJ whole genome shotgun (WGS) entry which is preliminary data.</text>
</comment>
<evidence type="ECO:0000259" key="6">
    <source>
        <dbReference type="PROSITE" id="PS51898"/>
    </source>
</evidence>
<evidence type="ECO:0000256" key="4">
    <source>
        <dbReference type="ARBA" id="ARBA00023172"/>
    </source>
</evidence>
<keyword evidence="3" id="KW-0238">DNA-binding</keyword>
<organism evidence="7 8">
    <name type="scientific">Vogesella fluminis</name>
    <dbReference type="NCBI Taxonomy" id="1069161"/>
    <lineage>
        <taxon>Bacteria</taxon>
        <taxon>Pseudomonadati</taxon>
        <taxon>Pseudomonadota</taxon>
        <taxon>Betaproteobacteria</taxon>
        <taxon>Neisseriales</taxon>
        <taxon>Chromobacteriaceae</taxon>
        <taxon>Vogesella</taxon>
    </lineage>
</organism>
<sequence length="399" mass="44880">MAVLSDTKARSLKPESPALPHGGVPGLFLEPLSKKGHGKWKLRYVSPVTGKRRTMGLGGYPAVSIADAAKHAQSCREQIAKGLDPLEEKDKEPDELMTFEKAAKILHADLLPGWKNKKHGDQWINTLTVYAFDVLGEMPIAEITPAQIAQVLKPIWIDKAETATRVKQRMHSVMAWAWAHGYVASNPVDVVEHLLPKQEEKRTRVKHQPAMPWREIPQFIAENISGWSGFGVTRPLLAFLILTACRSGEARGATWAEIDLEEKVWIIPADRMKAKLPHRVPLSEQALSILRYQKQHARHPELVFPAPMGGLLSDMVLTSYLRRVKANSDVPGRVATAHGFRSSFRDWASENGYPRDLAERALAHTINNQTEAAYHRSDLLEQRRPMMNKWADFCFLNVL</sequence>
<dbReference type="InterPro" id="IPR025166">
    <property type="entry name" value="Integrase_DNA_bind_dom"/>
</dbReference>
<dbReference type="Proteomes" id="UP000662678">
    <property type="component" value="Unassembled WGS sequence"/>
</dbReference>
<comment type="similarity">
    <text evidence="1">Belongs to the 'phage' integrase family.</text>
</comment>
<dbReference type="PROSITE" id="PS51898">
    <property type="entry name" value="TYR_RECOMBINASE"/>
    <property type="match status" value="1"/>
</dbReference>
<keyword evidence="2" id="KW-0229">DNA integration</keyword>
<dbReference type="InterPro" id="IPR010998">
    <property type="entry name" value="Integrase_recombinase_N"/>
</dbReference>
<keyword evidence="8" id="KW-1185">Reference proteome</keyword>
<dbReference type="InterPro" id="IPR050808">
    <property type="entry name" value="Phage_Integrase"/>
</dbReference>
<dbReference type="Gene3D" id="3.30.160.390">
    <property type="entry name" value="Integrase, DNA-binding domain"/>
    <property type="match status" value="1"/>
</dbReference>
<evidence type="ECO:0000313" key="7">
    <source>
        <dbReference type="EMBL" id="GHD80304.1"/>
    </source>
</evidence>
<dbReference type="InterPro" id="IPR013762">
    <property type="entry name" value="Integrase-like_cat_sf"/>
</dbReference>
<dbReference type="EMBL" id="BMYP01000037">
    <property type="protein sequence ID" value="GHD80304.1"/>
    <property type="molecule type" value="Genomic_DNA"/>
</dbReference>
<dbReference type="PANTHER" id="PTHR30629">
    <property type="entry name" value="PROPHAGE INTEGRASE"/>
    <property type="match status" value="1"/>
</dbReference>
<evidence type="ECO:0000256" key="5">
    <source>
        <dbReference type="SAM" id="MobiDB-lite"/>
    </source>
</evidence>
<dbReference type="Pfam" id="PF22022">
    <property type="entry name" value="Phage_int_M"/>
    <property type="match status" value="1"/>
</dbReference>
<evidence type="ECO:0000256" key="2">
    <source>
        <dbReference type="ARBA" id="ARBA00022908"/>
    </source>
</evidence>
<dbReference type="CDD" id="cd00801">
    <property type="entry name" value="INT_P4_C"/>
    <property type="match status" value="1"/>
</dbReference>
<reference evidence="8" key="1">
    <citation type="journal article" date="2019" name="Int. J. Syst. Evol. Microbiol.">
        <title>The Global Catalogue of Microorganisms (GCM) 10K type strain sequencing project: providing services to taxonomists for standard genome sequencing and annotation.</title>
        <authorList>
            <consortium name="The Broad Institute Genomics Platform"/>
            <consortium name="The Broad Institute Genome Sequencing Center for Infectious Disease"/>
            <person name="Wu L."/>
            <person name="Ma J."/>
        </authorList>
    </citation>
    <scope>NUCLEOTIDE SEQUENCE [LARGE SCALE GENOMIC DNA]</scope>
    <source>
        <strain evidence="8">KCTC 23713</strain>
    </source>
</reference>
<feature type="region of interest" description="Disordered" evidence="5">
    <location>
        <begin position="1"/>
        <end position="24"/>
    </location>
</feature>
<evidence type="ECO:0000256" key="1">
    <source>
        <dbReference type="ARBA" id="ARBA00008857"/>
    </source>
</evidence>
<feature type="domain" description="Tyr recombinase" evidence="6">
    <location>
        <begin position="206"/>
        <end position="387"/>
    </location>
</feature>
<dbReference type="Pfam" id="PF00589">
    <property type="entry name" value="Phage_integrase"/>
    <property type="match status" value="1"/>
</dbReference>
<dbReference type="Gene3D" id="1.10.443.10">
    <property type="entry name" value="Intergrase catalytic core"/>
    <property type="match status" value="1"/>
</dbReference>
<dbReference type="Gene3D" id="1.10.150.130">
    <property type="match status" value="1"/>
</dbReference>
<dbReference type="PANTHER" id="PTHR30629:SF2">
    <property type="entry name" value="PROPHAGE INTEGRASE INTS-RELATED"/>
    <property type="match status" value="1"/>
</dbReference>
<dbReference type="SUPFAM" id="SSF56349">
    <property type="entry name" value="DNA breaking-rejoining enzymes"/>
    <property type="match status" value="1"/>
</dbReference>
<name>A0ABQ3HDX3_9NEIS</name>
<protein>
    <submittedName>
        <fullName evidence="7">Integrase</fullName>
    </submittedName>
</protein>
<gene>
    <name evidence="7" type="ORF">GCM10011419_24800</name>
</gene>
<evidence type="ECO:0000256" key="3">
    <source>
        <dbReference type="ARBA" id="ARBA00023125"/>
    </source>
</evidence>
<keyword evidence="4" id="KW-0233">DNA recombination</keyword>
<dbReference type="InterPro" id="IPR053876">
    <property type="entry name" value="Phage_int_M"/>
</dbReference>
<dbReference type="InterPro" id="IPR002104">
    <property type="entry name" value="Integrase_catalytic"/>
</dbReference>
<dbReference type="InterPro" id="IPR011010">
    <property type="entry name" value="DNA_brk_join_enz"/>
</dbReference>
<dbReference type="InterPro" id="IPR038488">
    <property type="entry name" value="Integrase_DNA-bd_sf"/>
</dbReference>
<accession>A0ABQ3HDX3</accession>
<evidence type="ECO:0000313" key="8">
    <source>
        <dbReference type="Proteomes" id="UP000662678"/>
    </source>
</evidence>